<feature type="region of interest" description="Disordered" evidence="4">
    <location>
        <begin position="1"/>
        <end position="21"/>
    </location>
</feature>
<comment type="subcellular location">
    <subcellularLocation>
        <location evidence="1">Nucleus</location>
        <location evidence="1">Nucleolus</location>
    </subcellularLocation>
</comment>
<dbReference type="PANTHER" id="PTHR31109">
    <property type="entry name" value="PROTEIN FAM207A"/>
    <property type="match status" value="1"/>
</dbReference>
<dbReference type="GO" id="GO:0030686">
    <property type="term" value="C:90S preribosome"/>
    <property type="evidence" value="ECO:0007669"/>
    <property type="project" value="InterPro"/>
</dbReference>
<evidence type="ECO:0000256" key="3">
    <source>
        <dbReference type="ARBA" id="ARBA00023242"/>
    </source>
</evidence>
<name>A0A4Y7J5D5_PAPSO</name>
<feature type="compositionally biased region" description="Basic and acidic residues" evidence="4">
    <location>
        <begin position="10"/>
        <end position="21"/>
    </location>
</feature>
<evidence type="ECO:0000313" key="6">
    <source>
        <dbReference type="Proteomes" id="UP000316621"/>
    </source>
</evidence>
<evidence type="ECO:0000256" key="4">
    <source>
        <dbReference type="SAM" id="MobiDB-lite"/>
    </source>
</evidence>
<feature type="region of interest" description="Disordered" evidence="4">
    <location>
        <begin position="126"/>
        <end position="163"/>
    </location>
</feature>
<dbReference type="STRING" id="3469.A0A4Y7J5D5"/>
<dbReference type="GO" id="GO:0005730">
    <property type="term" value="C:nucleolus"/>
    <property type="evidence" value="ECO:0007669"/>
    <property type="project" value="UniProtKB-SubCell"/>
</dbReference>
<evidence type="ECO:0000256" key="2">
    <source>
        <dbReference type="ARBA" id="ARBA00011022"/>
    </source>
</evidence>
<evidence type="ECO:0000256" key="1">
    <source>
        <dbReference type="ARBA" id="ARBA00004604"/>
    </source>
</evidence>
<dbReference type="Gramene" id="RZC54929">
    <property type="protein sequence ID" value="RZC54929"/>
    <property type="gene ID" value="C5167_013780"/>
</dbReference>
<dbReference type="EMBL" id="CM010717">
    <property type="protein sequence ID" value="RZC54929.1"/>
    <property type="molecule type" value="Genomic_DNA"/>
</dbReference>
<keyword evidence="3" id="KW-0539">Nucleus</keyword>
<feature type="compositionally biased region" description="Basic residues" evidence="4">
    <location>
        <begin position="140"/>
        <end position="153"/>
    </location>
</feature>
<dbReference type="Proteomes" id="UP000316621">
    <property type="component" value="Chromosome 3"/>
</dbReference>
<dbReference type="OMA" id="PELKMNC"/>
<sequence length="163" mass="18556">MGLTGLRPSKSKDKKDKVAKKEQKFEKKVDFYSKVKDKVASLSANKTIAKKKKLRPRQKKLKAYDLTLLTEFLPEVKNPNQQAASTSLKLDCKSRQKLVEKETKQFKTVLNNAVFQMDPLAAIQKHLENTQPLPVEKPKQKLKKNGSKKRKSKTSSTAQSMDI</sequence>
<gene>
    <name evidence="5" type="ORF">C5167_013780</name>
</gene>
<protein>
    <recommendedName>
        <fullName evidence="7">Ribosome biogenesis protein slx9-like</fullName>
    </recommendedName>
</protein>
<keyword evidence="6" id="KW-1185">Reference proteome</keyword>
<reference evidence="5 6" key="1">
    <citation type="journal article" date="2018" name="Science">
        <title>The opium poppy genome and morphinan production.</title>
        <authorList>
            <person name="Guo L."/>
            <person name="Winzer T."/>
            <person name="Yang X."/>
            <person name="Li Y."/>
            <person name="Ning Z."/>
            <person name="He Z."/>
            <person name="Teodor R."/>
            <person name="Lu Y."/>
            <person name="Bowser T.A."/>
            <person name="Graham I.A."/>
            <person name="Ye K."/>
        </authorList>
    </citation>
    <scope>NUCLEOTIDE SEQUENCE [LARGE SCALE GENOMIC DNA]</scope>
    <source>
        <strain evidence="6">cv. HN1</strain>
        <tissue evidence="5">Leaves</tissue>
    </source>
</reference>
<organism evidence="5 6">
    <name type="scientific">Papaver somniferum</name>
    <name type="common">Opium poppy</name>
    <dbReference type="NCBI Taxonomy" id="3469"/>
    <lineage>
        <taxon>Eukaryota</taxon>
        <taxon>Viridiplantae</taxon>
        <taxon>Streptophyta</taxon>
        <taxon>Embryophyta</taxon>
        <taxon>Tracheophyta</taxon>
        <taxon>Spermatophyta</taxon>
        <taxon>Magnoliopsida</taxon>
        <taxon>Ranunculales</taxon>
        <taxon>Papaveraceae</taxon>
        <taxon>Papaveroideae</taxon>
        <taxon>Papaver</taxon>
    </lineage>
</organism>
<evidence type="ECO:0008006" key="7">
    <source>
        <dbReference type="Google" id="ProtNLM"/>
    </source>
</evidence>
<dbReference type="InterPro" id="IPR028160">
    <property type="entry name" value="Slx9-like"/>
</dbReference>
<comment type="similarity">
    <text evidence="2">Belongs to the SLX9 family.</text>
</comment>
<dbReference type="Pfam" id="PF15341">
    <property type="entry name" value="SLX9"/>
    <property type="match status" value="1"/>
</dbReference>
<dbReference type="AlphaFoldDB" id="A0A4Y7J5D5"/>
<proteinExistence type="inferred from homology"/>
<dbReference type="OrthoDB" id="18703at2759"/>
<dbReference type="PANTHER" id="PTHR31109:SF2">
    <property type="entry name" value="RIBOSOME BIOGENESIS PROTEIN SLX9 HOMOLOG"/>
    <property type="match status" value="1"/>
</dbReference>
<accession>A0A4Y7J5D5</accession>
<dbReference type="GO" id="GO:0000462">
    <property type="term" value="P:maturation of SSU-rRNA from tricistronic rRNA transcript (SSU-rRNA, 5.8S rRNA, LSU-rRNA)"/>
    <property type="evidence" value="ECO:0007669"/>
    <property type="project" value="InterPro"/>
</dbReference>
<dbReference type="GO" id="GO:0030688">
    <property type="term" value="C:preribosome, small subunit precursor"/>
    <property type="evidence" value="ECO:0007669"/>
    <property type="project" value="InterPro"/>
</dbReference>
<evidence type="ECO:0000313" key="5">
    <source>
        <dbReference type="EMBL" id="RZC54929.1"/>
    </source>
</evidence>